<proteinExistence type="predicted"/>
<dbReference type="Proteomes" id="UP000078572">
    <property type="component" value="Chromosome 1"/>
</dbReference>
<sequence>MPFTVELTVKQASDLAALPLRSLYHEYPNHIMHLLNGVEDVLSPRDMHPVFYGCYDWHSAVHGYWLLARCARLYPSLPQQDAITKLFDEHFTVENMQKECAYFQAPGRTSFERPYGFAWVMALAQELDVWQHPRAKDWLKAMEPLTAEIRSRILSYFTKLSYPIRVGTHYNSAFALKLILDFARHRRDAELGELVVSASRRYYGEDTNYPAHYEPGGDEFLSAALTEALLMSDVLPAGEFAGWFAQYLPVPGHIDRLLAPAHVSDHSDPKIAHLNGLNLSRAWCMKRIAARLPESAPAKAVLDTAATLHIEAGLPHVISGEYAGEHWLATFAMLALEPVH</sequence>
<dbReference type="STRING" id="190721.ACS15_1016"/>
<accession>A0A191ZUN0</accession>
<name>A0A191ZUN0_9RALS</name>
<dbReference type="EMBL" id="CP016022">
    <property type="protein sequence ID" value="ANJ71792.1"/>
    <property type="molecule type" value="Genomic_DNA"/>
</dbReference>
<reference evidence="2" key="1">
    <citation type="submission" date="2016-06" db="EMBL/GenBank/DDBJ databases">
        <authorList>
            <person name="Xu Y."/>
            <person name="Nagy A."/>
            <person name="Yan X."/>
            <person name="Kim S.W."/>
            <person name="Haley B."/>
            <person name="Liu N.T."/>
            <person name="Nou X."/>
        </authorList>
    </citation>
    <scope>NUCLEOTIDE SEQUENCE [LARGE SCALE GENOMIC DNA]</scope>
    <source>
        <strain evidence="2">ATCC 49129</strain>
    </source>
</reference>
<organism evidence="1 2">
    <name type="scientific">Ralstonia insidiosa</name>
    <dbReference type="NCBI Taxonomy" id="190721"/>
    <lineage>
        <taxon>Bacteria</taxon>
        <taxon>Pseudomonadati</taxon>
        <taxon>Pseudomonadota</taxon>
        <taxon>Betaproteobacteria</taxon>
        <taxon>Burkholderiales</taxon>
        <taxon>Burkholderiaceae</taxon>
        <taxon>Ralstonia</taxon>
    </lineage>
</organism>
<keyword evidence="2" id="KW-1185">Reference proteome</keyword>
<dbReference type="InterPro" id="IPR021365">
    <property type="entry name" value="DUF2891"/>
</dbReference>
<evidence type="ECO:0000313" key="2">
    <source>
        <dbReference type="Proteomes" id="UP000078572"/>
    </source>
</evidence>
<dbReference type="AlphaFoldDB" id="A0A191ZUN0"/>
<protein>
    <submittedName>
        <fullName evidence="1">Uncharacterized protein</fullName>
    </submittedName>
</protein>
<dbReference type="RefSeq" id="WP_064802343.1">
    <property type="nucleotide sequence ID" value="NZ_CP016022.1"/>
</dbReference>
<gene>
    <name evidence="1" type="ORF">A9Y76_04575</name>
</gene>
<dbReference type="Pfam" id="PF11199">
    <property type="entry name" value="DUF2891"/>
    <property type="match status" value="1"/>
</dbReference>
<dbReference type="GeneID" id="61525287"/>
<evidence type="ECO:0000313" key="1">
    <source>
        <dbReference type="EMBL" id="ANJ71792.1"/>
    </source>
</evidence>
<dbReference type="OrthoDB" id="9779797at2"/>